<dbReference type="SUPFAM" id="SSF52540">
    <property type="entry name" value="P-loop containing nucleoside triphosphate hydrolases"/>
    <property type="match status" value="1"/>
</dbReference>
<reference evidence="1 2" key="1">
    <citation type="submission" date="2016-08" db="EMBL/GenBank/DDBJ databases">
        <title>Draft genome sequence of allopolyploid Zygosaccharomyces rouxii.</title>
        <authorList>
            <person name="Watanabe J."/>
            <person name="Uehara K."/>
            <person name="Mogi Y."/>
            <person name="Tsukioka Y."/>
        </authorList>
    </citation>
    <scope>NUCLEOTIDE SEQUENCE [LARGE SCALE GENOMIC DNA]</scope>
    <source>
        <strain evidence="1 2">NBRC 110957</strain>
    </source>
</reference>
<evidence type="ECO:0008006" key="3">
    <source>
        <dbReference type="Google" id="ProtNLM"/>
    </source>
</evidence>
<evidence type="ECO:0000313" key="1">
    <source>
        <dbReference type="EMBL" id="GAV48424.1"/>
    </source>
</evidence>
<dbReference type="OrthoDB" id="3995714at2759"/>
<comment type="caution">
    <text evidence="1">The sequence shown here is derived from an EMBL/GenBank/DDBJ whole genome shotgun (WGS) entry which is preliminary data.</text>
</comment>
<dbReference type="Proteomes" id="UP000187013">
    <property type="component" value="Unassembled WGS sequence"/>
</dbReference>
<proteinExistence type="predicted"/>
<name>A0A1Q2ZYD2_ZYGRO</name>
<protein>
    <recommendedName>
        <fullName evidence="3">YPR084W-like protein</fullName>
    </recommendedName>
</protein>
<dbReference type="AlphaFoldDB" id="A0A1Q2ZYD2"/>
<organism evidence="1 2">
    <name type="scientific">Zygosaccharomyces rouxii</name>
    <dbReference type="NCBI Taxonomy" id="4956"/>
    <lineage>
        <taxon>Eukaryota</taxon>
        <taxon>Fungi</taxon>
        <taxon>Dikarya</taxon>
        <taxon>Ascomycota</taxon>
        <taxon>Saccharomycotina</taxon>
        <taxon>Saccharomycetes</taxon>
        <taxon>Saccharomycetales</taxon>
        <taxon>Saccharomycetaceae</taxon>
        <taxon>Zygosaccharomyces</taxon>
    </lineage>
</organism>
<sequence>MKESWIEKYMAEPRPIRLAVLGGDATGKSSLISRLTVNIVREVHYPTREQTNWLFDFSPHSNLGRTLLDRQAHGRLMNRTQGSQAPQPIFNSPSISPHVILSPLVFQSFINEFTQVKTQFQSRSTNQIRHSHLKSKDTSMYEYLEPQSEELKTVNTLTNSDVNILRSWSSANSNVSDAPPVQDTISLPVNYIPPTYTSIPIDIIDTPGFKPEMVVPFLEVSLFTQLDKRVLRGLADGPRHPVSTTSMLVASGASELNARIDGYIFVYSAVPELNHGADPPGYEDTMENTPDQAASSTNHALWSNYNKLSDGGFSLLDIIRNCFLDAWTEFRNYENRWEQGKERDIYSLVYNFKNLWRTEHNSGKKLKELRSFNHKLRSIDLDPSSPASPPPFLIVCTHATDHMASPKLIEWGRTLATQWKSGFIALDSMDDYNVDVAISLILREIVEKEKLTSS</sequence>
<dbReference type="InterPro" id="IPR027417">
    <property type="entry name" value="P-loop_NTPase"/>
</dbReference>
<accession>A0A1Q2ZYD2</accession>
<evidence type="ECO:0000313" key="2">
    <source>
        <dbReference type="Proteomes" id="UP000187013"/>
    </source>
</evidence>
<dbReference type="eggNOG" id="ENOG502QVZN">
    <property type="taxonomic scope" value="Eukaryota"/>
</dbReference>
<gene>
    <name evidence="1" type="ORF">ZYGR_0I07210</name>
</gene>
<dbReference type="EMBL" id="BDGX01000009">
    <property type="protein sequence ID" value="GAV48424.1"/>
    <property type="molecule type" value="Genomic_DNA"/>
</dbReference>